<comment type="caution">
    <text evidence="11">The sequence shown here is derived from an EMBL/GenBank/DDBJ whole genome shotgun (WGS) entry which is preliminary data.</text>
</comment>
<dbReference type="PROSITE" id="PS50263">
    <property type="entry name" value="CN_HYDROLASE"/>
    <property type="match status" value="1"/>
</dbReference>
<dbReference type="Proteomes" id="UP000267049">
    <property type="component" value="Unassembled WGS sequence"/>
</dbReference>
<comment type="pathway">
    <text evidence="9">Protein modification; lipoprotein biosynthesis (N-acyl transfer).</text>
</comment>
<keyword evidence="11" id="KW-0449">Lipoprotein</keyword>
<dbReference type="InterPro" id="IPR036526">
    <property type="entry name" value="C-N_Hydrolase_sf"/>
</dbReference>
<keyword evidence="5 9" id="KW-0812">Transmembrane</keyword>
<feature type="transmembrane region" description="Helical" evidence="9">
    <location>
        <begin position="793"/>
        <end position="812"/>
    </location>
</feature>
<evidence type="ECO:0000313" key="12">
    <source>
        <dbReference type="Proteomes" id="UP000267049"/>
    </source>
</evidence>
<dbReference type="PANTHER" id="PTHR38686">
    <property type="entry name" value="APOLIPOPROTEIN N-ACYLTRANSFERASE"/>
    <property type="match status" value="1"/>
</dbReference>
<name>A0A3M8SXD0_9GAMM</name>
<keyword evidence="3 9" id="KW-1003">Cell membrane</keyword>
<evidence type="ECO:0000313" key="11">
    <source>
        <dbReference type="EMBL" id="RNF83362.1"/>
    </source>
</evidence>
<dbReference type="NCBIfam" id="TIGR00546">
    <property type="entry name" value="lnt"/>
    <property type="match status" value="1"/>
</dbReference>
<evidence type="ECO:0000256" key="1">
    <source>
        <dbReference type="ARBA" id="ARBA00004651"/>
    </source>
</evidence>
<feature type="transmembrane region" description="Helical" evidence="9">
    <location>
        <begin position="186"/>
        <end position="207"/>
    </location>
</feature>
<feature type="transmembrane region" description="Helical" evidence="9">
    <location>
        <begin position="498"/>
        <end position="516"/>
    </location>
</feature>
<dbReference type="PANTHER" id="PTHR38686:SF1">
    <property type="entry name" value="APOLIPOPROTEIN N-ACYLTRANSFERASE"/>
    <property type="match status" value="1"/>
</dbReference>
<evidence type="ECO:0000256" key="5">
    <source>
        <dbReference type="ARBA" id="ARBA00022692"/>
    </source>
</evidence>
<comment type="subcellular location">
    <subcellularLocation>
        <location evidence="1 9">Cell membrane</location>
        <topology evidence="1 9">Multi-pass membrane protein</topology>
    </subcellularLocation>
</comment>
<feature type="transmembrane region" description="Helical" evidence="9">
    <location>
        <begin position="84"/>
        <end position="104"/>
    </location>
</feature>
<evidence type="ECO:0000256" key="2">
    <source>
        <dbReference type="ARBA" id="ARBA00010065"/>
    </source>
</evidence>
<proteinExistence type="inferred from homology"/>
<feature type="transmembrane region" description="Helical" evidence="9">
    <location>
        <begin position="552"/>
        <end position="571"/>
    </location>
</feature>
<keyword evidence="8 9" id="KW-0012">Acyltransferase</keyword>
<evidence type="ECO:0000256" key="4">
    <source>
        <dbReference type="ARBA" id="ARBA00022679"/>
    </source>
</evidence>
<dbReference type="EMBL" id="RIBS01000005">
    <property type="protein sequence ID" value="RNF83362.1"/>
    <property type="molecule type" value="Genomic_DNA"/>
</dbReference>
<evidence type="ECO:0000256" key="6">
    <source>
        <dbReference type="ARBA" id="ARBA00022989"/>
    </source>
</evidence>
<gene>
    <name evidence="9 11" type="primary">lnt</name>
    <name evidence="11" type="ORF">EER27_11130</name>
</gene>
<accession>A0A3M8SXD0</accession>
<dbReference type="CDD" id="cd07571">
    <property type="entry name" value="ALP_N-acyl_transferase"/>
    <property type="match status" value="1"/>
</dbReference>
<feature type="transmembrane region" description="Helical" evidence="9">
    <location>
        <begin position="6"/>
        <end position="39"/>
    </location>
</feature>
<dbReference type="HAMAP" id="MF_01148">
    <property type="entry name" value="Lnt"/>
    <property type="match status" value="1"/>
</dbReference>
<dbReference type="GO" id="GO:0042158">
    <property type="term" value="P:lipoprotein biosynthetic process"/>
    <property type="evidence" value="ECO:0007669"/>
    <property type="project" value="UniProtKB-UniRule"/>
</dbReference>
<evidence type="ECO:0000259" key="10">
    <source>
        <dbReference type="PROSITE" id="PS50263"/>
    </source>
</evidence>
<feature type="transmembrane region" description="Helical" evidence="9">
    <location>
        <begin position="583"/>
        <end position="600"/>
    </location>
</feature>
<dbReference type="AlphaFoldDB" id="A0A3M8SXD0"/>
<keyword evidence="4 9" id="KW-0808">Transferase</keyword>
<evidence type="ECO:0000256" key="9">
    <source>
        <dbReference type="HAMAP-Rule" id="MF_01148"/>
    </source>
</evidence>
<dbReference type="Pfam" id="PF20154">
    <property type="entry name" value="LNT_N"/>
    <property type="match status" value="1"/>
</dbReference>
<dbReference type="InterPro" id="IPR045378">
    <property type="entry name" value="LNT_N"/>
</dbReference>
<feature type="transmembrane region" description="Helical" evidence="9">
    <location>
        <begin position="51"/>
        <end position="78"/>
    </location>
</feature>
<comment type="caution">
    <text evidence="9">Lacks conserved residue(s) required for the propagation of feature annotation.</text>
</comment>
<dbReference type="GO" id="GO:0016410">
    <property type="term" value="F:N-acyltransferase activity"/>
    <property type="evidence" value="ECO:0007669"/>
    <property type="project" value="UniProtKB-UniRule"/>
</dbReference>
<sequence>MRWQGVAGLLASSLLLAIYVRGGLAWGLGFVALVPWLLVLDSARTPARAALAGAVMSLAFVAAVFGWFGVAIGAFIGIGAVPATLMLIALAPLMQPQLIAFALVRHLVGSRHGPVLRALAGACAWVACEWLVPKLLGDTIGHGLFPSAILRQVADVGGAAGITFLLLLVNEAVAAAISRRRDGARVLLRPLALGAAIIAGMAGYGVVRSSQLRAPPDNDAPTLRIAMVQASITDYERLRREMGAYGVVRHVLDTHYALSWSALRDHGADVLLWSETVYPTTFGSPRSEDGAALDREIQGFVDAAGVPLVFGTYDRDADGEYNAAVFLEPGGGVLGTYRKTHPFPLTEYVPGWLDGPWLRRLLPWAGTWRPGNGARVIPLRSADGRQVNVVPLICLDDVRPDLAIGGARLEAQAIVGMSNDSWFTAHPIGARLHLAVAAFRSIETRLPQVRVTTNGLSAIIDDTGDVLANVATGDQAVLTAFVSARNPPATLMVRWGDWVGRAGGLFLMALAALTGWRALQARSGHRADDPLADGPIAFDVVVMTPAARAVVAAMRLCAGAGLLWLAMDMWLRVGLQVQSLSQLRLFVVAVMAPVAIAWAIEHALKAQARVEGATLVLDQRRQRIEIPVTSIDGFRPWRLALPGTGVDLQLTSGRRWPHGLAMARPQALWRALTAAGAPVRAERRFDTVLAEFAEARSVAAKPRFDRGLVKFVLFPLLPALVAFRLHQVIAFGGPFGEYVTYGPVAYFTGLLIWWASWSIGLMLFAAALRIPIEGGSLLVQMLRPRVAPAARDALEWLGRLAFYIGVPAWLALQLLSSG</sequence>
<protein>
    <recommendedName>
        <fullName evidence="9">Apolipoprotein N-acyltransferase</fullName>
        <shortName evidence="9">ALP N-acyltransferase</shortName>
        <ecNumber evidence="9">2.3.1.269</ecNumber>
    </recommendedName>
</protein>
<feature type="transmembrane region" description="Helical" evidence="9">
    <location>
        <begin position="711"/>
        <end position="731"/>
    </location>
</feature>
<dbReference type="InterPro" id="IPR004563">
    <property type="entry name" value="Apolipo_AcylTrfase"/>
</dbReference>
<keyword evidence="7 9" id="KW-0472">Membrane</keyword>
<keyword evidence="6 9" id="KW-1133">Transmembrane helix</keyword>
<dbReference type="InterPro" id="IPR003010">
    <property type="entry name" value="C-N_Hydrolase"/>
</dbReference>
<evidence type="ECO:0000256" key="8">
    <source>
        <dbReference type="ARBA" id="ARBA00023315"/>
    </source>
</evidence>
<evidence type="ECO:0000256" key="3">
    <source>
        <dbReference type="ARBA" id="ARBA00022475"/>
    </source>
</evidence>
<dbReference type="GO" id="GO:0005886">
    <property type="term" value="C:plasma membrane"/>
    <property type="evidence" value="ECO:0007669"/>
    <property type="project" value="UniProtKB-SubCell"/>
</dbReference>
<dbReference type="UniPathway" id="UPA00666"/>
<reference evidence="11 12" key="1">
    <citation type="submission" date="2018-11" db="EMBL/GenBank/DDBJ databases">
        <title>Lysobacter cryohumiis sp. nov., isolated from soil in the Tianshan Mountains, Xinjiang, China.</title>
        <authorList>
            <person name="Luo Y."/>
            <person name="Sheng H."/>
        </authorList>
    </citation>
    <scope>NUCLEOTIDE SEQUENCE [LARGE SCALE GENOMIC DNA]</scope>
    <source>
        <strain evidence="11 12">ZS60</strain>
    </source>
</reference>
<feature type="domain" description="CN hydrolase" evidence="10">
    <location>
        <begin position="223"/>
        <end position="484"/>
    </location>
</feature>
<dbReference type="Gene3D" id="3.60.110.10">
    <property type="entry name" value="Carbon-nitrogen hydrolase"/>
    <property type="match status" value="1"/>
</dbReference>
<dbReference type="SUPFAM" id="SSF56317">
    <property type="entry name" value="Carbon-nitrogen hydrolase"/>
    <property type="match status" value="1"/>
</dbReference>
<keyword evidence="12" id="KW-1185">Reference proteome</keyword>
<feature type="transmembrane region" description="Helical" evidence="9">
    <location>
        <begin position="751"/>
        <end position="772"/>
    </location>
</feature>
<comment type="similarity">
    <text evidence="2 9">Belongs to the CN hydrolase family. Apolipoprotein N-acyltransferase subfamily.</text>
</comment>
<dbReference type="OrthoDB" id="9804277at2"/>
<dbReference type="Pfam" id="PF00795">
    <property type="entry name" value="CN_hydrolase"/>
    <property type="match status" value="1"/>
</dbReference>
<evidence type="ECO:0000256" key="7">
    <source>
        <dbReference type="ARBA" id="ARBA00023136"/>
    </source>
</evidence>
<organism evidence="11 12">
    <name type="scientific">Montanilutibacter psychrotolerans</name>
    <dbReference type="NCBI Taxonomy" id="1327343"/>
    <lineage>
        <taxon>Bacteria</taxon>
        <taxon>Pseudomonadati</taxon>
        <taxon>Pseudomonadota</taxon>
        <taxon>Gammaproteobacteria</taxon>
        <taxon>Lysobacterales</taxon>
        <taxon>Lysobacteraceae</taxon>
        <taxon>Montanilutibacter</taxon>
    </lineage>
</organism>
<comment type="function">
    <text evidence="9">Catalyzes the phospholipid dependent N-acylation of the N-terminal cysteine of apolipoprotein, the last step in lipoprotein maturation.</text>
</comment>
<comment type="catalytic activity">
    <reaction evidence="9">
        <text>N-terminal S-1,2-diacyl-sn-glyceryl-L-cysteinyl-[lipoprotein] + a glycerophospholipid = N-acyl-S-1,2-diacyl-sn-glyceryl-L-cysteinyl-[lipoprotein] + a 2-acyl-sn-glycero-3-phospholipid + H(+)</text>
        <dbReference type="Rhea" id="RHEA:48228"/>
        <dbReference type="Rhea" id="RHEA-COMP:14681"/>
        <dbReference type="Rhea" id="RHEA-COMP:14684"/>
        <dbReference type="ChEBI" id="CHEBI:15378"/>
        <dbReference type="ChEBI" id="CHEBI:136912"/>
        <dbReference type="ChEBI" id="CHEBI:140656"/>
        <dbReference type="ChEBI" id="CHEBI:140657"/>
        <dbReference type="ChEBI" id="CHEBI:140660"/>
        <dbReference type="EC" id="2.3.1.269"/>
    </reaction>
</comment>
<feature type="transmembrane region" description="Helical" evidence="9">
    <location>
        <begin position="156"/>
        <end position="177"/>
    </location>
</feature>
<dbReference type="EC" id="2.3.1.269" evidence="9"/>